<proteinExistence type="predicted"/>
<dbReference type="WBParaSite" id="ES5_v2.g22241.t1">
    <property type="protein sequence ID" value="ES5_v2.g22241.t1"/>
    <property type="gene ID" value="ES5_v2.g22241"/>
</dbReference>
<accession>A0AC34FXW6</accession>
<evidence type="ECO:0000313" key="2">
    <source>
        <dbReference type="WBParaSite" id="ES5_v2.g22241.t1"/>
    </source>
</evidence>
<organism evidence="1 2">
    <name type="scientific">Panagrolaimus sp. ES5</name>
    <dbReference type="NCBI Taxonomy" id="591445"/>
    <lineage>
        <taxon>Eukaryota</taxon>
        <taxon>Metazoa</taxon>
        <taxon>Ecdysozoa</taxon>
        <taxon>Nematoda</taxon>
        <taxon>Chromadorea</taxon>
        <taxon>Rhabditida</taxon>
        <taxon>Tylenchina</taxon>
        <taxon>Panagrolaimomorpha</taxon>
        <taxon>Panagrolaimoidea</taxon>
        <taxon>Panagrolaimidae</taxon>
        <taxon>Panagrolaimus</taxon>
    </lineage>
</organism>
<reference evidence="2" key="1">
    <citation type="submission" date="2022-11" db="UniProtKB">
        <authorList>
            <consortium name="WormBaseParasite"/>
        </authorList>
    </citation>
    <scope>IDENTIFICATION</scope>
</reference>
<name>A0AC34FXW6_9BILA</name>
<dbReference type="Proteomes" id="UP000887579">
    <property type="component" value="Unplaced"/>
</dbReference>
<evidence type="ECO:0000313" key="1">
    <source>
        <dbReference type="Proteomes" id="UP000887579"/>
    </source>
</evidence>
<protein>
    <submittedName>
        <fullName evidence="2">Uncharacterized protein</fullName>
    </submittedName>
</protein>
<sequence>MKRSSTNKNEESETVEKLRRTLSPNNNLKDVNDAVDSNTAAVVNTLKEINSETDNDANDLPSLNIGFMNNFSSSIDSSSSPSSDIVVTLLQKRIKELEEAKHILEADVSFYQKRHKNILKIHGASITKQLNPTTAIRIPKKQNHEGSKKVEESVEILKEQLLQSQKMVKTKDFLRIQIQHQLNDAQQKIINEKIAKEKAVEEMQKLKIELKNLQSSVTNKNNLINYIKNKFVNQESHTSETAADTVTLEELQKMISTKENTISSLQERLKEAYEFQESLKDEKCEAESEKEIAQNRCQELEKVVKSEKEKIEKLENQLEEIHEKFGQRQNDIEQENYEISHENESLKAKISGFHKVKKEKNEQIAKLQKDLDILQDLNKEINKKANAVAAELKEKLVQAEAENINLMEKYSNFKTEKDQKNAALDEKFAKIQSKVEAFKVKIDLLNAANSKIKAEKEKIEANLEISQKNEKQKVAEYVFEEMQKHEQTKKLLDTAISFNNTAYESSQQEAARATKAEEKFLQFKTLFDQEIAARQKFEDEVEKIKEKLDQS</sequence>